<dbReference type="Pfam" id="PF00196">
    <property type="entry name" value="GerE"/>
    <property type="match status" value="1"/>
</dbReference>
<dbReference type="PRINTS" id="PR00038">
    <property type="entry name" value="HTHLUXR"/>
</dbReference>
<keyword evidence="5" id="KW-0808">Transferase</keyword>
<dbReference type="GO" id="GO:0006355">
    <property type="term" value="P:regulation of DNA-templated transcription"/>
    <property type="evidence" value="ECO:0007669"/>
    <property type="project" value="InterPro"/>
</dbReference>
<dbReference type="Gene3D" id="1.10.10.10">
    <property type="entry name" value="Winged helix-like DNA-binding domain superfamily/Winged helix DNA-binding domain"/>
    <property type="match status" value="1"/>
</dbReference>
<dbReference type="SUPFAM" id="SSF75516">
    <property type="entry name" value="Pheromone-binding domain of LuxR-like quorum-sensing transcription factors"/>
    <property type="match status" value="1"/>
</dbReference>
<dbReference type="InterPro" id="IPR036693">
    <property type="entry name" value="TF_LuxR_autoind-bd_dom_sf"/>
</dbReference>
<evidence type="ECO:0000313" key="5">
    <source>
        <dbReference type="EMBL" id="GFE63295.1"/>
    </source>
</evidence>
<dbReference type="PANTHER" id="PTHR44688">
    <property type="entry name" value="DNA-BINDING TRANSCRIPTIONAL ACTIVATOR DEVR_DOSR"/>
    <property type="match status" value="1"/>
</dbReference>
<dbReference type="SUPFAM" id="SSF46894">
    <property type="entry name" value="C-terminal effector domain of the bipartite response regulators"/>
    <property type="match status" value="1"/>
</dbReference>
<dbReference type="Gene3D" id="3.30.450.80">
    <property type="entry name" value="Transcription factor LuxR-like, autoinducer-binding domain"/>
    <property type="match status" value="1"/>
</dbReference>
<organism evidence="5 6">
    <name type="scientific">Litoreibacter roseus</name>
    <dbReference type="NCBI Taxonomy" id="2601869"/>
    <lineage>
        <taxon>Bacteria</taxon>
        <taxon>Pseudomonadati</taxon>
        <taxon>Pseudomonadota</taxon>
        <taxon>Alphaproteobacteria</taxon>
        <taxon>Rhodobacterales</taxon>
        <taxon>Roseobacteraceae</taxon>
        <taxon>Litoreibacter</taxon>
    </lineage>
</organism>
<evidence type="ECO:0000256" key="3">
    <source>
        <dbReference type="ARBA" id="ARBA00023163"/>
    </source>
</evidence>
<dbReference type="SMART" id="SM00421">
    <property type="entry name" value="HTH_LUXR"/>
    <property type="match status" value="1"/>
</dbReference>
<evidence type="ECO:0000256" key="2">
    <source>
        <dbReference type="ARBA" id="ARBA00023125"/>
    </source>
</evidence>
<keyword evidence="5" id="KW-0418">Kinase</keyword>
<dbReference type="CDD" id="cd06170">
    <property type="entry name" value="LuxR_C_like"/>
    <property type="match status" value="1"/>
</dbReference>
<gene>
    <name evidence="5" type="ORF">KIN_03690</name>
</gene>
<dbReference type="Proteomes" id="UP000436822">
    <property type="component" value="Unassembled WGS sequence"/>
</dbReference>
<dbReference type="RefSeq" id="WP_159805296.1">
    <property type="nucleotide sequence ID" value="NZ_BLJE01000001.1"/>
</dbReference>
<dbReference type="EMBL" id="BLJE01000001">
    <property type="protein sequence ID" value="GFE63295.1"/>
    <property type="molecule type" value="Genomic_DNA"/>
</dbReference>
<dbReference type="AlphaFoldDB" id="A0A6N6JAT6"/>
<accession>A0A6N6JAT6</accession>
<dbReference type="PROSITE" id="PS50043">
    <property type="entry name" value="HTH_LUXR_2"/>
    <property type="match status" value="1"/>
</dbReference>
<dbReference type="OrthoDB" id="9803630at2"/>
<feature type="domain" description="HTH luxR-type" evidence="4">
    <location>
        <begin position="161"/>
        <end position="226"/>
    </location>
</feature>
<dbReference type="Pfam" id="PF03472">
    <property type="entry name" value="Autoind_bind"/>
    <property type="match status" value="1"/>
</dbReference>
<dbReference type="InterPro" id="IPR000792">
    <property type="entry name" value="Tscrpt_reg_LuxR_C"/>
</dbReference>
<proteinExistence type="predicted"/>
<dbReference type="GO" id="GO:0016301">
    <property type="term" value="F:kinase activity"/>
    <property type="evidence" value="ECO:0007669"/>
    <property type="project" value="UniProtKB-KW"/>
</dbReference>
<dbReference type="InterPro" id="IPR036388">
    <property type="entry name" value="WH-like_DNA-bd_sf"/>
</dbReference>
<evidence type="ECO:0000259" key="4">
    <source>
        <dbReference type="PROSITE" id="PS50043"/>
    </source>
</evidence>
<protein>
    <submittedName>
        <fullName evidence="5">Histidine kinase</fullName>
    </submittedName>
</protein>
<evidence type="ECO:0000256" key="1">
    <source>
        <dbReference type="ARBA" id="ARBA00023015"/>
    </source>
</evidence>
<name>A0A6N6JAT6_9RHOB</name>
<keyword evidence="1" id="KW-0805">Transcription regulation</keyword>
<sequence>MQDLLTQATALEELQRVTENLRDYYGVNHVVYHWVNSVGERFGCGTYTTEWVDRYVEKDYLHIDPVIIGCFQRFDPVNWKQLDWSSKAARSFLKEASDYGVGSQGFTIPVRGPNGQFALFTMTNTCSDEEWAEFIETNQRDLLLVAHTFNKKALAFEEGVFNASTPQLSPRELSAMTLLAKGRSRAQAADEMSISEHTLRVYIEAARHKLGAMNTTHAVARALAMGLIVM</sequence>
<dbReference type="GO" id="GO:0003677">
    <property type="term" value="F:DNA binding"/>
    <property type="evidence" value="ECO:0007669"/>
    <property type="project" value="UniProtKB-KW"/>
</dbReference>
<dbReference type="InterPro" id="IPR005143">
    <property type="entry name" value="TF_LuxR_autoind-bd_dom"/>
</dbReference>
<comment type="caution">
    <text evidence="5">The sequence shown here is derived from an EMBL/GenBank/DDBJ whole genome shotgun (WGS) entry which is preliminary data.</text>
</comment>
<dbReference type="InterPro" id="IPR016032">
    <property type="entry name" value="Sig_transdc_resp-reg_C-effctor"/>
</dbReference>
<keyword evidence="6" id="KW-1185">Reference proteome</keyword>
<keyword evidence="2" id="KW-0238">DNA-binding</keyword>
<keyword evidence="3" id="KW-0804">Transcription</keyword>
<reference evidence="5 6" key="1">
    <citation type="submission" date="2019-12" db="EMBL/GenBank/DDBJ databases">
        <title>Litoreibacter badius sp. nov., a novel bacteriochlorophyll a-containing bacterium in the genus Litoreibacter.</title>
        <authorList>
            <person name="Kanamuro M."/>
            <person name="Takabe Y."/>
            <person name="Mori K."/>
            <person name="Takaichi S."/>
            <person name="Hanada S."/>
        </authorList>
    </citation>
    <scope>NUCLEOTIDE SEQUENCE [LARGE SCALE GENOMIC DNA]</scope>
    <source>
        <strain evidence="5 6">K6</strain>
    </source>
</reference>
<dbReference type="PANTHER" id="PTHR44688:SF16">
    <property type="entry name" value="DNA-BINDING TRANSCRIPTIONAL ACTIVATOR DEVR_DOSR"/>
    <property type="match status" value="1"/>
</dbReference>
<evidence type="ECO:0000313" key="6">
    <source>
        <dbReference type="Proteomes" id="UP000436822"/>
    </source>
</evidence>